<dbReference type="Gene3D" id="1.10.1670.10">
    <property type="entry name" value="Helix-hairpin-Helix base-excision DNA repair enzymes (C-terminal)"/>
    <property type="match status" value="1"/>
</dbReference>
<dbReference type="GO" id="GO:0005634">
    <property type="term" value="C:nucleus"/>
    <property type="evidence" value="ECO:0007669"/>
    <property type="project" value="UniProtKB-SubCell"/>
</dbReference>
<feature type="region of interest" description="Disordered" evidence="12">
    <location>
        <begin position="362"/>
        <end position="400"/>
    </location>
</feature>
<dbReference type="GO" id="GO:0006285">
    <property type="term" value="P:base-excision repair, AP site formation"/>
    <property type="evidence" value="ECO:0007669"/>
    <property type="project" value="TreeGrafter"/>
</dbReference>
<evidence type="ECO:0000256" key="8">
    <source>
        <dbReference type="ARBA" id="ARBA00023242"/>
    </source>
</evidence>
<dbReference type="SMART" id="SM00478">
    <property type="entry name" value="ENDO3c"/>
    <property type="match status" value="1"/>
</dbReference>
<dbReference type="InterPro" id="IPR052054">
    <property type="entry name" value="Oxidative_DNA_repair_enzyme"/>
</dbReference>
<comment type="catalytic activity">
    <reaction evidence="11">
        <text>2'-deoxyribonucleotide-(2'-deoxyribose 5'-phosphate)-2'-deoxyribonucleotide-DNA = a 3'-end 2'-deoxyribonucleotide-(2,3-dehydro-2,3-deoxyribose 5'-phosphate)-DNA + a 5'-end 5'-phospho-2'-deoxyribonucleoside-DNA + H(+)</text>
        <dbReference type="Rhea" id="RHEA:66592"/>
        <dbReference type="Rhea" id="RHEA-COMP:13180"/>
        <dbReference type="Rhea" id="RHEA-COMP:16897"/>
        <dbReference type="Rhea" id="RHEA-COMP:17067"/>
        <dbReference type="ChEBI" id="CHEBI:15378"/>
        <dbReference type="ChEBI" id="CHEBI:136412"/>
        <dbReference type="ChEBI" id="CHEBI:157695"/>
        <dbReference type="ChEBI" id="CHEBI:167181"/>
        <dbReference type="EC" id="4.2.99.18"/>
    </reaction>
</comment>
<name>A0A8H8CNX7_PSICU</name>
<dbReference type="SUPFAM" id="SSF55945">
    <property type="entry name" value="TATA-box binding protein-like"/>
    <property type="match status" value="1"/>
</dbReference>
<keyword evidence="5" id="KW-0378">Hydrolase</keyword>
<dbReference type="Pfam" id="PF07934">
    <property type="entry name" value="OGG_N"/>
    <property type="match status" value="1"/>
</dbReference>
<keyword evidence="8" id="KW-0539">Nucleus</keyword>
<dbReference type="GO" id="GO:0034039">
    <property type="term" value="F:8-oxo-7,8-dihydroguanine DNA N-glycosylase activity"/>
    <property type="evidence" value="ECO:0007669"/>
    <property type="project" value="TreeGrafter"/>
</dbReference>
<evidence type="ECO:0000256" key="7">
    <source>
        <dbReference type="ARBA" id="ARBA00023239"/>
    </source>
</evidence>
<keyword evidence="10" id="KW-0326">Glycosidase</keyword>
<dbReference type="SUPFAM" id="SSF48150">
    <property type="entry name" value="DNA-glycosylase"/>
    <property type="match status" value="1"/>
</dbReference>
<dbReference type="InterPro" id="IPR023170">
    <property type="entry name" value="HhH_base_excis_C"/>
</dbReference>
<dbReference type="GO" id="GO:0140078">
    <property type="term" value="F:class I DNA-(apurinic or apyrimidinic site) endonuclease activity"/>
    <property type="evidence" value="ECO:0007669"/>
    <property type="project" value="UniProtKB-EC"/>
</dbReference>
<dbReference type="AlphaFoldDB" id="A0A8H8CNX7"/>
<proteinExistence type="inferred from homology"/>
<dbReference type="CDD" id="cd00056">
    <property type="entry name" value="ENDO3c"/>
    <property type="match status" value="1"/>
</dbReference>
<dbReference type="PANTHER" id="PTHR10242">
    <property type="entry name" value="8-OXOGUANINE DNA GLYCOSYLASE"/>
    <property type="match status" value="1"/>
</dbReference>
<evidence type="ECO:0000256" key="12">
    <source>
        <dbReference type="SAM" id="MobiDB-lite"/>
    </source>
</evidence>
<dbReference type="PANTHER" id="PTHR10242:SF2">
    <property type="entry name" value="N-GLYCOSYLASE_DNA LYASE"/>
    <property type="match status" value="1"/>
</dbReference>
<accession>A0A8H8CNX7</accession>
<dbReference type="OrthoDB" id="238681at2759"/>
<dbReference type="EC" id="4.2.99.18" evidence="3"/>
<feature type="domain" description="HhH-GPD" evidence="13">
    <location>
        <begin position="149"/>
        <end position="345"/>
    </location>
</feature>
<comment type="caution">
    <text evidence="14">The sequence shown here is derived from an EMBL/GenBank/DDBJ whole genome shotgun (WGS) entry which is preliminary data.</text>
</comment>
<gene>
    <name evidence="14" type="ORF">JR316_003616</name>
</gene>
<evidence type="ECO:0000259" key="13">
    <source>
        <dbReference type="SMART" id="SM00478"/>
    </source>
</evidence>
<evidence type="ECO:0000256" key="2">
    <source>
        <dbReference type="ARBA" id="ARBA00010679"/>
    </source>
</evidence>
<evidence type="ECO:0000256" key="5">
    <source>
        <dbReference type="ARBA" id="ARBA00022801"/>
    </source>
</evidence>
<keyword evidence="6" id="KW-0234">DNA repair</keyword>
<dbReference type="Gene3D" id="1.10.340.30">
    <property type="entry name" value="Hypothetical protein, domain 2"/>
    <property type="match status" value="1"/>
</dbReference>
<comment type="subcellular location">
    <subcellularLocation>
        <location evidence="1">Nucleus</location>
    </subcellularLocation>
</comment>
<keyword evidence="4" id="KW-0227">DNA damage</keyword>
<dbReference type="Gene3D" id="3.30.310.40">
    <property type="match status" value="1"/>
</dbReference>
<dbReference type="GO" id="GO:0003684">
    <property type="term" value="F:damaged DNA binding"/>
    <property type="evidence" value="ECO:0007669"/>
    <property type="project" value="InterPro"/>
</dbReference>
<dbReference type="GO" id="GO:0006289">
    <property type="term" value="P:nucleotide-excision repair"/>
    <property type="evidence" value="ECO:0007669"/>
    <property type="project" value="InterPro"/>
</dbReference>
<evidence type="ECO:0000256" key="4">
    <source>
        <dbReference type="ARBA" id="ARBA00022763"/>
    </source>
</evidence>
<evidence type="ECO:0000256" key="9">
    <source>
        <dbReference type="ARBA" id="ARBA00023268"/>
    </source>
</evidence>
<comment type="similarity">
    <text evidence="2">Belongs to the type-1 OGG1 family.</text>
</comment>
<evidence type="ECO:0000256" key="1">
    <source>
        <dbReference type="ARBA" id="ARBA00004123"/>
    </source>
</evidence>
<keyword evidence="9" id="KW-0511">Multifunctional enzyme</keyword>
<sequence length="434" mass="48931">MSISGFKTISLPLSQLSLSAVLKCGQSFLWTVLTPLTTDTPAHSSDVPSTHTEYRLCLRDRVICLRQTPDALFYRSVFPEAHCSESVQLRRDEETLEWLKDYFQLDIDLLDLYKQWADKDKVFAKFQDRFQGIRMLRQDPWENLISFICSSNNNISRITKMVQSLCTQYSPPLLDLEHPFLPNKMLTYHPFPPPSALADPSVGSQLRGLGFGYRADFVQRTAKMLVDFHGSNKVTTYGKPLEASEVWLRQLRNVSTEEARQELLKFIGVGRKVADCVLLMSLDKKEVVPVDTHVHQIAIKHYGLKGSVNGKATMTPKLYEETNSRFFSIWGDYAGWAHSVLFTADLKSFALYGLSPNSSPSLNIPSPKKKGAKSVNINDNLLPTPPMTPSPSKRKSETELSCALGAPSTPISQLCIDTAETLSLIDRVKRRRRV</sequence>
<protein>
    <recommendedName>
        <fullName evidence="3">DNA-(apurinic or apyrimidinic site) lyase</fullName>
        <ecNumber evidence="3">4.2.99.18</ecNumber>
    </recommendedName>
</protein>
<organism evidence="14">
    <name type="scientific">Psilocybe cubensis</name>
    <name type="common">Psychedelic mushroom</name>
    <name type="synonym">Stropharia cubensis</name>
    <dbReference type="NCBI Taxonomy" id="181762"/>
    <lineage>
        <taxon>Eukaryota</taxon>
        <taxon>Fungi</taxon>
        <taxon>Dikarya</taxon>
        <taxon>Basidiomycota</taxon>
        <taxon>Agaricomycotina</taxon>
        <taxon>Agaricomycetes</taxon>
        <taxon>Agaricomycetidae</taxon>
        <taxon>Agaricales</taxon>
        <taxon>Agaricineae</taxon>
        <taxon>Strophariaceae</taxon>
        <taxon>Psilocybe</taxon>
    </lineage>
</organism>
<evidence type="ECO:0000256" key="10">
    <source>
        <dbReference type="ARBA" id="ARBA00023295"/>
    </source>
</evidence>
<reference evidence="14" key="1">
    <citation type="submission" date="2021-02" db="EMBL/GenBank/DDBJ databases">
        <title>Psilocybe cubensis genome.</title>
        <authorList>
            <person name="Mckernan K.J."/>
            <person name="Crawford S."/>
            <person name="Trippe A."/>
            <person name="Kane L.T."/>
            <person name="Mclaughlin S."/>
        </authorList>
    </citation>
    <scope>NUCLEOTIDE SEQUENCE [LARGE SCALE GENOMIC DNA]</scope>
    <source>
        <strain evidence="14">MGC-MH-2018</strain>
    </source>
</reference>
<dbReference type="InterPro" id="IPR011257">
    <property type="entry name" value="DNA_glycosylase"/>
</dbReference>
<evidence type="ECO:0000313" key="14">
    <source>
        <dbReference type="EMBL" id="KAG5171529.1"/>
    </source>
</evidence>
<dbReference type="EMBL" id="JAFIQS010000003">
    <property type="protein sequence ID" value="KAG5171529.1"/>
    <property type="molecule type" value="Genomic_DNA"/>
</dbReference>
<dbReference type="Pfam" id="PF00730">
    <property type="entry name" value="HhH-GPD"/>
    <property type="match status" value="1"/>
</dbReference>
<keyword evidence="7" id="KW-0456">Lyase</keyword>
<evidence type="ECO:0000256" key="3">
    <source>
        <dbReference type="ARBA" id="ARBA00012720"/>
    </source>
</evidence>
<evidence type="ECO:0000256" key="6">
    <source>
        <dbReference type="ARBA" id="ARBA00023204"/>
    </source>
</evidence>
<dbReference type="InterPro" id="IPR012904">
    <property type="entry name" value="OGG_N"/>
</dbReference>
<dbReference type="FunFam" id="1.10.1670.10:FF:000005">
    <property type="entry name" value="N-glycosylase/DNA lyase OGG1"/>
    <property type="match status" value="1"/>
</dbReference>
<evidence type="ECO:0000256" key="11">
    <source>
        <dbReference type="ARBA" id="ARBA00044632"/>
    </source>
</evidence>
<dbReference type="InterPro" id="IPR003265">
    <property type="entry name" value="HhH-GPD_domain"/>
</dbReference>